<organism evidence="4 5">
    <name type="scientific">Paractinoplanes globisporus</name>
    <dbReference type="NCBI Taxonomy" id="113565"/>
    <lineage>
        <taxon>Bacteria</taxon>
        <taxon>Bacillati</taxon>
        <taxon>Actinomycetota</taxon>
        <taxon>Actinomycetes</taxon>
        <taxon>Micromonosporales</taxon>
        <taxon>Micromonosporaceae</taxon>
        <taxon>Paractinoplanes</taxon>
    </lineage>
</organism>
<dbReference type="PANTHER" id="PTHR43214">
    <property type="entry name" value="TWO-COMPONENT RESPONSE REGULATOR"/>
    <property type="match status" value="1"/>
</dbReference>
<keyword evidence="1" id="KW-0238">DNA-binding</keyword>
<dbReference type="SMART" id="SM00421">
    <property type="entry name" value="HTH_LUXR"/>
    <property type="match status" value="1"/>
</dbReference>
<dbReference type="InterPro" id="IPR000792">
    <property type="entry name" value="Tscrpt_reg_LuxR_C"/>
</dbReference>
<dbReference type="InterPro" id="IPR003593">
    <property type="entry name" value="AAA+_ATPase"/>
</dbReference>
<dbReference type="SMART" id="SM00382">
    <property type="entry name" value="AAA"/>
    <property type="match status" value="1"/>
</dbReference>
<dbReference type="PROSITE" id="PS50043">
    <property type="entry name" value="HTH_LUXR_2"/>
    <property type="match status" value="1"/>
</dbReference>
<evidence type="ECO:0000256" key="2">
    <source>
        <dbReference type="SAM" id="MobiDB-lite"/>
    </source>
</evidence>
<comment type="caution">
    <text evidence="4">The sequence shown here is derived from an EMBL/GenBank/DDBJ whole genome shotgun (WGS) entry which is preliminary data.</text>
</comment>
<feature type="domain" description="HTH luxR-type" evidence="3">
    <location>
        <begin position="873"/>
        <end position="936"/>
    </location>
</feature>
<dbReference type="InterPro" id="IPR016032">
    <property type="entry name" value="Sig_transdc_resp-reg_C-effctor"/>
</dbReference>
<dbReference type="InterPro" id="IPR036388">
    <property type="entry name" value="WH-like_DNA-bd_sf"/>
</dbReference>
<reference evidence="4 5" key="1">
    <citation type="submission" date="2024-10" db="EMBL/GenBank/DDBJ databases">
        <title>The Natural Products Discovery Center: Release of the First 8490 Sequenced Strains for Exploring Actinobacteria Biosynthetic Diversity.</title>
        <authorList>
            <person name="Kalkreuter E."/>
            <person name="Kautsar S.A."/>
            <person name="Yang D."/>
            <person name="Bader C.D."/>
            <person name="Teijaro C.N."/>
            <person name="Fluegel L."/>
            <person name="Davis C.M."/>
            <person name="Simpson J.R."/>
            <person name="Lauterbach L."/>
            <person name="Steele A.D."/>
            <person name="Gui C."/>
            <person name="Meng S."/>
            <person name="Li G."/>
            <person name="Viehrig K."/>
            <person name="Ye F."/>
            <person name="Su P."/>
            <person name="Kiefer A.F."/>
            <person name="Nichols A."/>
            <person name="Cepeda A.J."/>
            <person name="Yan W."/>
            <person name="Fan B."/>
            <person name="Jiang Y."/>
            <person name="Adhikari A."/>
            <person name="Zheng C.-J."/>
            <person name="Schuster L."/>
            <person name="Cowan T.M."/>
            <person name="Smanski M.J."/>
            <person name="Chevrette M.G."/>
            <person name="De Carvalho L.P.S."/>
            <person name="Shen B."/>
        </authorList>
    </citation>
    <scope>NUCLEOTIDE SEQUENCE [LARGE SCALE GENOMIC DNA]</scope>
    <source>
        <strain evidence="4 5">NPDC000087</strain>
    </source>
</reference>
<dbReference type="EMBL" id="JBIAZU010000008">
    <property type="protein sequence ID" value="MFF5295983.1"/>
    <property type="molecule type" value="Genomic_DNA"/>
</dbReference>
<proteinExistence type="predicted"/>
<dbReference type="Pfam" id="PF00196">
    <property type="entry name" value="GerE"/>
    <property type="match status" value="1"/>
</dbReference>
<dbReference type="InterPro" id="IPR039420">
    <property type="entry name" value="WalR-like"/>
</dbReference>
<feature type="compositionally biased region" description="Pro residues" evidence="2">
    <location>
        <begin position="807"/>
        <end position="823"/>
    </location>
</feature>
<dbReference type="PRINTS" id="PR00038">
    <property type="entry name" value="HTHLUXR"/>
</dbReference>
<dbReference type="CDD" id="cd06170">
    <property type="entry name" value="LuxR_C_like"/>
    <property type="match status" value="1"/>
</dbReference>
<evidence type="ECO:0000313" key="5">
    <source>
        <dbReference type="Proteomes" id="UP001602245"/>
    </source>
</evidence>
<sequence>MQEPWGHSRELAVVDELLRSAAGGHGGALVVTGEPGSGRSELLRSAARLAGGWTVLAAPGYADEAGIPFAGLRRLLGGSSWEAVRAAARERPVLCLVDDAHLLDRPSWDAIRQFARRIGGNEVAVLAAASFPAPGGLPVLPLRPLDDHAAHRLLLRVAPDLSDAVAAGIMAVAAGNPAALTDLAAALTLPERRGFAPMPVGLPPSSLLGQRLRASLSALPTPTRAALLTLALSTNFSDLSDLSPAEAAGLVSISPCGSVRFVPPVLRSVICADSTLEERRLAHLTLARHTTGLSSLTHRAAAALPTRDPALSRELVLAAATAAPPLAALSFRYAAELADDPAGPLLAAARSFWLAGRPDEAVPLLHRAATHAAADGPPGQWPDESPSLPQAAVRARARGLLAEIGLRGDPLPARDALLDVAAELLPVDVPGALSALLLAGEACCRAGDPGRYIALVRRLEAPGPSPAAALAYRQVVGVAALLRGDDEAAFAQFRAVLALAARVDDPALLVAAAMAGIMVGQDRRGASLAGRAAALAAAGGAFALVPAALEATAYAELAAGRYDAATTAALDGAAAARRYGRLDLADSLLALLAVLAGLVGDRPTGELRCREATARHQEARDLTDWAYALLDLVEGQPARAASRLAAIVAAPPGRGSAVLRVAVIPHLVEAAGGPSSVPRLVEPAGAESSLDAPALLFDRWASRTGEAPWLAMRSRCRALRTGDAVAADDHFREALRQHDAGFARAHTELLYGRHLRRGRRHLEARDHLRQAAGTFQLLGAGPWAAQAVRELRAAGERVAALTSAPWGSPPWGSPPWGSPPWGSPPWGSQPGSQPGSLASGRQPGRLAEGRERGRLAEGRGPGRLAEGREPSPGAPAIPALTAQQERIAGLVADGATNREVAQQLHLSPRTVDHHLRNVFARLGVRSRTELARVLRD</sequence>
<feature type="compositionally biased region" description="Low complexity" evidence="2">
    <location>
        <begin position="824"/>
        <end position="836"/>
    </location>
</feature>
<keyword evidence="5" id="KW-1185">Reference proteome</keyword>
<dbReference type="SUPFAM" id="SSF52540">
    <property type="entry name" value="P-loop containing nucleoside triphosphate hydrolases"/>
    <property type="match status" value="1"/>
</dbReference>
<name>A0ABW6WSH1_9ACTN</name>
<evidence type="ECO:0000256" key="1">
    <source>
        <dbReference type="ARBA" id="ARBA00023125"/>
    </source>
</evidence>
<dbReference type="SUPFAM" id="SSF46894">
    <property type="entry name" value="C-terminal effector domain of the bipartite response regulators"/>
    <property type="match status" value="1"/>
</dbReference>
<dbReference type="InterPro" id="IPR027417">
    <property type="entry name" value="P-loop_NTPase"/>
</dbReference>
<evidence type="ECO:0000313" key="4">
    <source>
        <dbReference type="EMBL" id="MFF5295983.1"/>
    </source>
</evidence>
<evidence type="ECO:0000259" key="3">
    <source>
        <dbReference type="PROSITE" id="PS50043"/>
    </source>
</evidence>
<gene>
    <name evidence="4" type="ORF">ACFY35_41675</name>
</gene>
<dbReference type="Proteomes" id="UP001602245">
    <property type="component" value="Unassembled WGS sequence"/>
</dbReference>
<dbReference type="PANTHER" id="PTHR43214:SF42">
    <property type="entry name" value="TRANSCRIPTIONAL REGULATORY PROTEIN DESR"/>
    <property type="match status" value="1"/>
</dbReference>
<dbReference type="RefSeq" id="WP_020516186.1">
    <property type="nucleotide sequence ID" value="NZ_JBIAZU010000008.1"/>
</dbReference>
<feature type="compositionally biased region" description="Basic and acidic residues" evidence="2">
    <location>
        <begin position="847"/>
        <end position="857"/>
    </location>
</feature>
<feature type="region of interest" description="Disordered" evidence="2">
    <location>
        <begin position="803"/>
        <end position="874"/>
    </location>
</feature>
<dbReference type="PROSITE" id="PS00622">
    <property type="entry name" value="HTH_LUXR_1"/>
    <property type="match status" value="1"/>
</dbReference>
<dbReference type="Gene3D" id="1.10.10.10">
    <property type="entry name" value="Winged helix-like DNA-binding domain superfamily/Winged helix DNA-binding domain"/>
    <property type="match status" value="1"/>
</dbReference>
<accession>A0ABW6WSH1</accession>
<protein>
    <submittedName>
        <fullName evidence="4">LuxR C-terminal-related transcriptional regulator</fullName>
    </submittedName>
</protein>